<dbReference type="AlphaFoldDB" id="A0AAJ7CGA7"/>
<organism evidence="1 2">
    <name type="scientific">Cephus cinctus</name>
    <name type="common">Wheat stem sawfly</name>
    <dbReference type="NCBI Taxonomy" id="211228"/>
    <lineage>
        <taxon>Eukaryota</taxon>
        <taxon>Metazoa</taxon>
        <taxon>Ecdysozoa</taxon>
        <taxon>Arthropoda</taxon>
        <taxon>Hexapoda</taxon>
        <taxon>Insecta</taxon>
        <taxon>Pterygota</taxon>
        <taxon>Neoptera</taxon>
        <taxon>Endopterygota</taxon>
        <taxon>Hymenoptera</taxon>
        <taxon>Cephoidea</taxon>
        <taxon>Cephidae</taxon>
        <taxon>Cephus</taxon>
    </lineage>
</organism>
<sequence>MPPVILVDLESSGLGQDCDILQIAATCGSKTFATYVNPIQQISISATGANGLTNHFGDLMYFIPLSPLMSSHGISTIFSNLILGKILKKIKISKQILTKSAKDYCEQSQKWDDDNRIRNALPTLDQLKGVLSKDLLKKMAKASITVNSLKQTYGASGETDVTELLGQKINGKPVVTSHKLSLKQIFDWLQHNKNKTSHKQDVQILFCRLSYYHIIIL</sequence>
<accession>A0AAJ7CGA7</accession>
<reference evidence="2" key="1">
    <citation type="submission" date="2025-08" db="UniProtKB">
        <authorList>
            <consortium name="RefSeq"/>
        </authorList>
    </citation>
    <scope>IDENTIFICATION</scope>
</reference>
<dbReference type="KEGG" id="ccin:107274841"/>
<name>A0AAJ7CGA7_CEPCN</name>
<keyword evidence="1" id="KW-1185">Reference proteome</keyword>
<gene>
    <name evidence="2" type="primary">LOC107274841</name>
</gene>
<dbReference type="GeneID" id="107274841"/>
<evidence type="ECO:0000313" key="1">
    <source>
        <dbReference type="Proteomes" id="UP000694920"/>
    </source>
</evidence>
<protein>
    <submittedName>
        <fullName evidence="2">Uncharacterized protein LOC107274841</fullName>
    </submittedName>
</protein>
<proteinExistence type="predicted"/>
<evidence type="ECO:0000313" key="2">
    <source>
        <dbReference type="RefSeq" id="XP_015609884.2"/>
    </source>
</evidence>
<dbReference type="RefSeq" id="XP_015609884.2">
    <property type="nucleotide sequence ID" value="XM_015754398.2"/>
</dbReference>
<dbReference type="Proteomes" id="UP000694920">
    <property type="component" value="Unplaced"/>
</dbReference>